<evidence type="ECO:0000313" key="16">
    <source>
        <dbReference type="Proteomes" id="UP000178857"/>
    </source>
</evidence>
<protein>
    <recommendedName>
        <fullName evidence="4 14">Undecaprenyl-diphosphatase</fullName>
        <ecNumber evidence="3 14">3.6.1.27</ecNumber>
    </recommendedName>
    <alternativeName>
        <fullName evidence="12 14">Bacitracin resistance protein</fullName>
    </alternativeName>
    <alternativeName>
        <fullName evidence="11 14">Undecaprenyl pyrophosphate phosphatase</fullName>
    </alternativeName>
</protein>
<dbReference type="GO" id="GO:0009252">
    <property type="term" value="P:peptidoglycan biosynthetic process"/>
    <property type="evidence" value="ECO:0007669"/>
    <property type="project" value="UniProtKB-KW"/>
</dbReference>
<dbReference type="PANTHER" id="PTHR30622:SF3">
    <property type="entry name" value="UNDECAPRENYL-DIPHOSPHATASE"/>
    <property type="match status" value="1"/>
</dbReference>
<comment type="caution">
    <text evidence="15">The sequence shown here is derived from an EMBL/GenBank/DDBJ whole genome shotgun (WGS) entry which is preliminary data.</text>
</comment>
<name>A0A1F7JBW4_9BACT</name>
<evidence type="ECO:0000313" key="15">
    <source>
        <dbReference type="EMBL" id="OGK53109.1"/>
    </source>
</evidence>
<evidence type="ECO:0000256" key="4">
    <source>
        <dbReference type="ARBA" id="ARBA00021581"/>
    </source>
</evidence>
<reference evidence="15 16" key="1">
    <citation type="journal article" date="2016" name="Nat. Commun.">
        <title>Thousands of microbial genomes shed light on interconnected biogeochemical processes in an aquifer system.</title>
        <authorList>
            <person name="Anantharaman K."/>
            <person name="Brown C.T."/>
            <person name="Hug L.A."/>
            <person name="Sharon I."/>
            <person name="Castelle C.J."/>
            <person name="Probst A.J."/>
            <person name="Thomas B.C."/>
            <person name="Singh A."/>
            <person name="Wilkins M.J."/>
            <person name="Karaoz U."/>
            <person name="Brodie E.L."/>
            <person name="Williams K.H."/>
            <person name="Hubbard S.S."/>
            <person name="Banfield J.F."/>
        </authorList>
    </citation>
    <scope>NUCLEOTIDE SEQUENCE [LARGE SCALE GENOMIC DNA]</scope>
</reference>
<dbReference type="Proteomes" id="UP000178857">
    <property type="component" value="Unassembled WGS sequence"/>
</dbReference>
<comment type="function">
    <text evidence="14">Catalyzes the dephosphorylation of undecaprenyl diphosphate (UPP). Confers resistance to bacitracin.</text>
</comment>
<dbReference type="GO" id="GO:0008360">
    <property type="term" value="P:regulation of cell shape"/>
    <property type="evidence" value="ECO:0007669"/>
    <property type="project" value="UniProtKB-KW"/>
</dbReference>
<dbReference type="GO" id="GO:0050380">
    <property type="term" value="F:undecaprenyl-diphosphatase activity"/>
    <property type="evidence" value="ECO:0007669"/>
    <property type="project" value="UniProtKB-UniRule"/>
</dbReference>
<dbReference type="STRING" id="1802069.A2970_00600"/>
<evidence type="ECO:0000256" key="9">
    <source>
        <dbReference type="ARBA" id="ARBA00023136"/>
    </source>
</evidence>
<sequence>MNLMIAVILGIVEGLTEFLPISSTAHLIISSRLLNIPQTEFQKFFEVFIQAGAILSVVFLYFNYAFKNPLLIKKVAASFLPTALVGFLLHKIIKEVFFESFALIIGSLVVIGLLFIVVEYLIKNKKIELSKTIKNLSWTDALIIGLGQSLAVIPGISRAGIVILAMMVKGYRRDEAAVYSFLLAVPTIIAAAGYDLLKTDFAVLSEPDNILFLSAGFVVSFITAYISVKWLIGYLKKHSLIPFGVYRILLVILYYV</sequence>
<comment type="subcellular location">
    <subcellularLocation>
        <location evidence="1 14">Cell membrane</location>
        <topology evidence="1 14">Multi-pass membrane protein</topology>
    </subcellularLocation>
</comment>
<feature type="transmembrane region" description="Helical" evidence="14">
    <location>
        <begin position="41"/>
        <end position="64"/>
    </location>
</feature>
<organism evidence="15 16">
    <name type="scientific">Candidatus Roizmanbacteria bacterium RIFCSPLOWO2_01_FULL_44_13</name>
    <dbReference type="NCBI Taxonomy" id="1802069"/>
    <lineage>
        <taxon>Bacteria</taxon>
        <taxon>Candidatus Roizmaniibacteriota</taxon>
    </lineage>
</organism>
<dbReference type="Pfam" id="PF02673">
    <property type="entry name" value="BacA"/>
    <property type="match status" value="1"/>
</dbReference>
<dbReference type="InterPro" id="IPR003824">
    <property type="entry name" value="UppP"/>
</dbReference>
<evidence type="ECO:0000256" key="7">
    <source>
        <dbReference type="ARBA" id="ARBA00022801"/>
    </source>
</evidence>
<feature type="transmembrane region" description="Helical" evidence="14">
    <location>
        <begin position="239"/>
        <end position="255"/>
    </location>
</feature>
<dbReference type="GO" id="GO:0071555">
    <property type="term" value="P:cell wall organization"/>
    <property type="evidence" value="ECO:0007669"/>
    <property type="project" value="UniProtKB-KW"/>
</dbReference>
<dbReference type="PANTHER" id="PTHR30622">
    <property type="entry name" value="UNDECAPRENYL-DIPHOSPHATASE"/>
    <property type="match status" value="1"/>
</dbReference>
<accession>A0A1F7JBW4</accession>
<evidence type="ECO:0000256" key="12">
    <source>
        <dbReference type="ARBA" id="ARBA00032932"/>
    </source>
</evidence>
<gene>
    <name evidence="14" type="primary">uppP</name>
    <name evidence="15" type="ORF">A2970_00600</name>
</gene>
<evidence type="ECO:0000256" key="6">
    <source>
        <dbReference type="ARBA" id="ARBA00022692"/>
    </source>
</evidence>
<keyword evidence="5 14" id="KW-1003">Cell membrane</keyword>
<feature type="transmembrane region" description="Helical" evidence="14">
    <location>
        <begin position="6"/>
        <end position="29"/>
    </location>
</feature>
<evidence type="ECO:0000256" key="14">
    <source>
        <dbReference type="HAMAP-Rule" id="MF_01006"/>
    </source>
</evidence>
<keyword evidence="14" id="KW-0133">Cell shape</keyword>
<dbReference type="HAMAP" id="MF_01006">
    <property type="entry name" value="Undec_diphosphatase"/>
    <property type="match status" value="1"/>
</dbReference>
<evidence type="ECO:0000256" key="5">
    <source>
        <dbReference type="ARBA" id="ARBA00022475"/>
    </source>
</evidence>
<dbReference type="GO" id="GO:0046677">
    <property type="term" value="P:response to antibiotic"/>
    <property type="evidence" value="ECO:0007669"/>
    <property type="project" value="UniProtKB-UniRule"/>
</dbReference>
<evidence type="ECO:0000256" key="13">
    <source>
        <dbReference type="ARBA" id="ARBA00047594"/>
    </source>
</evidence>
<keyword evidence="8 14" id="KW-1133">Transmembrane helix</keyword>
<evidence type="ECO:0000256" key="2">
    <source>
        <dbReference type="ARBA" id="ARBA00010621"/>
    </source>
</evidence>
<evidence type="ECO:0000256" key="3">
    <source>
        <dbReference type="ARBA" id="ARBA00012374"/>
    </source>
</evidence>
<keyword evidence="14" id="KW-0961">Cell wall biogenesis/degradation</keyword>
<keyword evidence="9 14" id="KW-0472">Membrane</keyword>
<comment type="catalytic activity">
    <reaction evidence="13 14">
        <text>di-trans,octa-cis-undecaprenyl diphosphate + H2O = di-trans,octa-cis-undecaprenyl phosphate + phosphate + H(+)</text>
        <dbReference type="Rhea" id="RHEA:28094"/>
        <dbReference type="ChEBI" id="CHEBI:15377"/>
        <dbReference type="ChEBI" id="CHEBI:15378"/>
        <dbReference type="ChEBI" id="CHEBI:43474"/>
        <dbReference type="ChEBI" id="CHEBI:58405"/>
        <dbReference type="ChEBI" id="CHEBI:60392"/>
        <dbReference type="EC" id="3.6.1.27"/>
    </reaction>
</comment>
<keyword evidence="6 14" id="KW-0812">Transmembrane</keyword>
<feature type="transmembrane region" description="Helical" evidence="14">
    <location>
        <begin position="142"/>
        <end position="164"/>
    </location>
</feature>
<evidence type="ECO:0000256" key="8">
    <source>
        <dbReference type="ARBA" id="ARBA00022989"/>
    </source>
</evidence>
<feature type="transmembrane region" description="Helical" evidence="14">
    <location>
        <begin position="101"/>
        <end position="122"/>
    </location>
</feature>
<dbReference type="GO" id="GO:0005886">
    <property type="term" value="C:plasma membrane"/>
    <property type="evidence" value="ECO:0007669"/>
    <property type="project" value="UniProtKB-SubCell"/>
</dbReference>
<comment type="similarity">
    <text evidence="2 14">Belongs to the UppP family.</text>
</comment>
<feature type="transmembrane region" description="Helical" evidence="14">
    <location>
        <begin position="209"/>
        <end position="232"/>
    </location>
</feature>
<dbReference type="EC" id="3.6.1.27" evidence="3 14"/>
<keyword evidence="14" id="KW-0573">Peptidoglycan synthesis</keyword>
<keyword evidence="7 14" id="KW-0378">Hydrolase</keyword>
<dbReference type="AlphaFoldDB" id="A0A1F7JBW4"/>
<comment type="miscellaneous">
    <text evidence="14">Bacitracin is thought to be involved in the inhibition of peptidoglycan synthesis by sequestering undecaprenyl diphosphate, thereby reducing the pool of lipid carrier available.</text>
</comment>
<evidence type="ECO:0000256" key="11">
    <source>
        <dbReference type="ARBA" id="ARBA00032707"/>
    </source>
</evidence>
<proteinExistence type="inferred from homology"/>
<keyword evidence="10 14" id="KW-0046">Antibiotic resistance</keyword>
<dbReference type="EMBL" id="MGAT01000006">
    <property type="protein sequence ID" value="OGK53109.1"/>
    <property type="molecule type" value="Genomic_DNA"/>
</dbReference>
<evidence type="ECO:0000256" key="1">
    <source>
        <dbReference type="ARBA" id="ARBA00004651"/>
    </source>
</evidence>
<feature type="transmembrane region" description="Helical" evidence="14">
    <location>
        <begin position="176"/>
        <end position="197"/>
    </location>
</feature>
<evidence type="ECO:0000256" key="10">
    <source>
        <dbReference type="ARBA" id="ARBA00023251"/>
    </source>
</evidence>